<dbReference type="Proteomes" id="UP000276215">
    <property type="component" value="Unassembled WGS sequence"/>
</dbReference>
<gene>
    <name evidence="1" type="ORF">L873DRAFT_1821230</name>
</gene>
<sequence length="111" mass="12502">ADAGWWLENSVGQVKMVLLISFSETKREIHIEQWEMVTIPNPHVPQGQRDPARTAPTIMRELDISAAVRKGASLMANLQSIFLRPRVNVPFVQGAGQREGNIVFTEPKLKR</sequence>
<reference evidence="1 2" key="1">
    <citation type="journal article" date="2018" name="Nat. Ecol. Evol.">
        <title>Pezizomycetes genomes reveal the molecular basis of ectomycorrhizal truffle lifestyle.</title>
        <authorList>
            <person name="Murat C."/>
            <person name="Payen T."/>
            <person name="Noel B."/>
            <person name="Kuo A."/>
            <person name="Morin E."/>
            <person name="Chen J."/>
            <person name="Kohler A."/>
            <person name="Krizsan K."/>
            <person name="Balestrini R."/>
            <person name="Da Silva C."/>
            <person name="Montanini B."/>
            <person name="Hainaut M."/>
            <person name="Levati E."/>
            <person name="Barry K.W."/>
            <person name="Belfiori B."/>
            <person name="Cichocki N."/>
            <person name="Clum A."/>
            <person name="Dockter R.B."/>
            <person name="Fauchery L."/>
            <person name="Guy J."/>
            <person name="Iotti M."/>
            <person name="Le Tacon F."/>
            <person name="Lindquist E.A."/>
            <person name="Lipzen A."/>
            <person name="Malagnac F."/>
            <person name="Mello A."/>
            <person name="Molinier V."/>
            <person name="Miyauchi S."/>
            <person name="Poulain J."/>
            <person name="Riccioni C."/>
            <person name="Rubini A."/>
            <person name="Sitrit Y."/>
            <person name="Splivallo R."/>
            <person name="Traeger S."/>
            <person name="Wang M."/>
            <person name="Zifcakova L."/>
            <person name="Wipf D."/>
            <person name="Zambonelli A."/>
            <person name="Paolocci F."/>
            <person name="Nowrousian M."/>
            <person name="Ottonello S."/>
            <person name="Baldrian P."/>
            <person name="Spatafora J.W."/>
            <person name="Henrissat B."/>
            <person name="Nagy L.G."/>
            <person name="Aury J.M."/>
            <person name="Wincker P."/>
            <person name="Grigoriev I.V."/>
            <person name="Bonfante P."/>
            <person name="Martin F.M."/>
        </authorList>
    </citation>
    <scope>NUCLEOTIDE SEQUENCE [LARGE SCALE GENOMIC DNA]</scope>
    <source>
        <strain evidence="1 2">120613-1</strain>
    </source>
</reference>
<evidence type="ECO:0000313" key="1">
    <source>
        <dbReference type="EMBL" id="RPA90369.1"/>
    </source>
</evidence>
<evidence type="ECO:0000313" key="2">
    <source>
        <dbReference type="Proteomes" id="UP000276215"/>
    </source>
</evidence>
<keyword evidence="2" id="KW-1185">Reference proteome</keyword>
<organism evidence="1 2">
    <name type="scientific">Choiromyces venosus 120613-1</name>
    <dbReference type="NCBI Taxonomy" id="1336337"/>
    <lineage>
        <taxon>Eukaryota</taxon>
        <taxon>Fungi</taxon>
        <taxon>Dikarya</taxon>
        <taxon>Ascomycota</taxon>
        <taxon>Pezizomycotina</taxon>
        <taxon>Pezizomycetes</taxon>
        <taxon>Pezizales</taxon>
        <taxon>Tuberaceae</taxon>
        <taxon>Choiromyces</taxon>
    </lineage>
</organism>
<dbReference type="EMBL" id="ML120528">
    <property type="protein sequence ID" value="RPA90369.1"/>
    <property type="molecule type" value="Genomic_DNA"/>
</dbReference>
<name>A0A3N4IWK6_9PEZI</name>
<dbReference type="OrthoDB" id="4185394at2759"/>
<proteinExistence type="predicted"/>
<accession>A0A3N4IWK6</accession>
<dbReference type="AlphaFoldDB" id="A0A3N4IWK6"/>
<protein>
    <submittedName>
        <fullName evidence="1">Uncharacterized protein</fullName>
    </submittedName>
</protein>
<feature type="non-terminal residue" evidence="1">
    <location>
        <position position="1"/>
    </location>
</feature>